<dbReference type="Gene3D" id="3.20.20.80">
    <property type="entry name" value="Glycosidases"/>
    <property type="match status" value="1"/>
</dbReference>
<proteinExistence type="predicted"/>
<name>A0A521G117_9BACT</name>
<organism evidence="1 2">
    <name type="scientific">Candidatus Electronema aureum</name>
    <dbReference type="NCBI Taxonomy" id="2005002"/>
    <lineage>
        <taxon>Bacteria</taxon>
        <taxon>Pseudomonadati</taxon>
        <taxon>Thermodesulfobacteriota</taxon>
        <taxon>Desulfobulbia</taxon>
        <taxon>Desulfobulbales</taxon>
        <taxon>Desulfobulbaceae</taxon>
        <taxon>Candidatus Electronema</taxon>
    </lineage>
</organism>
<reference evidence="1" key="1">
    <citation type="submission" date="2017-07" db="EMBL/GenBank/DDBJ databases">
        <title>The cable genome - Insights into the physiology and evolution of filamentous bacteria capable of sulfide oxidation via long distance electron transfer.</title>
        <authorList>
            <person name="Thorup C."/>
            <person name="Bjerg J.T."/>
            <person name="Schreiber L."/>
            <person name="Nielsen L.P."/>
            <person name="Kjeldsen K.U."/>
            <person name="Boesen T."/>
            <person name="Boggild A."/>
            <person name="Meysman F."/>
            <person name="Geelhoed J."/>
            <person name="Schramm A."/>
        </authorList>
    </citation>
    <scope>NUCLEOTIDE SEQUENCE [LARGE SCALE GENOMIC DNA]</scope>
    <source>
        <strain evidence="1">GS</strain>
    </source>
</reference>
<sequence>MNETDIGDGFRLEDQLLRHRLGPDIEQATLTFIDTHDTDRFLTRVKNLEKYKSALELLLLGEEPALCYYGTELALTSGKATSRFDMSWPDRLPIPQTLVASDITEWIRQLIKQRKKRQKGVLITG</sequence>
<dbReference type="SUPFAM" id="SSF51445">
    <property type="entry name" value="(Trans)glycosidases"/>
    <property type="match status" value="1"/>
</dbReference>
<dbReference type="Proteomes" id="UP000316238">
    <property type="component" value="Unassembled WGS sequence"/>
</dbReference>
<dbReference type="EMBL" id="NQJD01000019">
    <property type="protein sequence ID" value="TAA74724.1"/>
    <property type="molecule type" value="Genomic_DNA"/>
</dbReference>
<accession>A0A521G117</accession>
<evidence type="ECO:0000313" key="1">
    <source>
        <dbReference type="EMBL" id="TAA74724.1"/>
    </source>
</evidence>
<evidence type="ECO:0000313" key="2">
    <source>
        <dbReference type="Proteomes" id="UP000316238"/>
    </source>
</evidence>
<protein>
    <submittedName>
        <fullName evidence="1">Alpha amylase, catalytic domain</fullName>
    </submittedName>
</protein>
<dbReference type="InterPro" id="IPR017853">
    <property type="entry name" value="GH"/>
</dbReference>
<comment type="caution">
    <text evidence="1">The sequence shown here is derived from an EMBL/GenBank/DDBJ whole genome shotgun (WGS) entry which is preliminary data.</text>
</comment>
<dbReference type="AlphaFoldDB" id="A0A521G117"/>
<gene>
    <name evidence="1" type="ORF">CDV28_11937</name>
</gene>
<keyword evidence="2" id="KW-1185">Reference proteome</keyword>